<dbReference type="EMBL" id="CACTIH010001868">
    <property type="protein sequence ID" value="CAA2966793.1"/>
    <property type="molecule type" value="Genomic_DNA"/>
</dbReference>
<dbReference type="PROSITE" id="PS51806">
    <property type="entry name" value="DOG1"/>
    <property type="match status" value="1"/>
</dbReference>
<protein>
    <submittedName>
        <fullName evidence="2">Transcription factor HBP-1b(C38)-like</fullName>
    </submittedName>
</protein>
<dbReference type="PANTHER" id="PTHR46354">
    <property type="entry name" value="DOG1 DOMAIN-CONTAINING PROTEIN"/>
    <property type="match status" value="1"/>
</dbReference>
<gene>
    <name evidence="2" type="ORF">OLEA9_A021039</name>
</gene>
<evidence type="ECO:0000259" key="1">
    <source>
        <dbReference type="PROSITE" id="PS51806"/>
    </source>
</evidence>
<dbReference type="PANTHER" id="PTHR46354:SF13">
    <property type="entry name" value="PROTEIN DOG1-LIKE 4"/>
    <property type="match status" value="1"/>
</dbReference>
<name>A0A8S0QGG8_OLEEU</name>
<accession>A0A8S0QGG8</accession>
<feature type="domain" description="DOG1" evidence="1">
    <location>
        <begin position="12"/>
        <end position="234"/>
    </location>
</feature>
<dbReference type="InterPro" id="IPR051886">
    <property type="entry name" value="Seed_Dev/Stress_Resp_Reg"/>
</dbReference>
<sequence>MAPSFGGTGNYVGSFEVFLERWFARQQNLLEELLRTEETYHESQDQDGIRELIDRVIAHYQEYLSENSRMANRCTFLMFSPTWLSPLEKALLWIAGFKPGLALHLVTSSVSDLSENQRQRIERLKHETKMEEKLLADELSSIQESVAAPPLAEVAKEEGRRQLMEGEIIETPDSELETLRSAVQSLLIRADLLRARTVQVVVETLSPLQNVKFFAAGIQFQIRIRMLGRQREAEQPRHEVMVGRFSSTL</sequence>
<evidence type="ECO:0000313" key="3">
    <source>
        <dbReference type="Proteomes" id="UP000594638"/>
    </source>
</evidence>
<keyword evidence="3" id="KW-1185">Reference proteome</keyword>
<proteinExistence type="predicted"/>
<evidence type="ECO:0000313" key="2">
    <source>
        <dbReference type="EMBL" id="CAA2966793.1"/>
    </source>
</evidence>
<reference evidence="2 3" key="1">
    <citation type="submission" date="2019-12" db="EMBL/GenBank/DDBJ databases">
        <authorList>
            <person name="Alioto T."/>
            <person name="Alioto T."/>
            <person name="Gomez Garrido J."/>
        </authorList>
    </citation>
    <scope>NUCLEOTIDE SEQUENCE [LARGE SCALE GENOMIC DNA]</scope>
</reference>
<dbReference type="Pfam" id="PF14144">
    <property type="entry name" value="DOG1"/>
    <property type="match status" value="1"/>
</dbReference>
<dbReference type="GO" id="GO:0043565">
    <property type="term" value="F:sequence-specific DNA binding"/>
    <property type="evidence" value="ECO:0007669"/>
    <property type="project" value="InterPro"/>
</dbReference>
<dbReference type="Proteomes" id="UP000594638">
    <property type="component" value="Unassembled WGS sequence"/>
</dbReference>
<dbReference type="Gramene" id="OE9A021039T1">
    <property type="protein sequence ID" value="OE9A021039C1"/>
    <property type="gene ID" value="OE9A021039"/>
</dbReference>
<comment type="caution">
    <text evidence="2">The sequence shown here is derived from an EMBL/GenBank/DDBJ whole genome shotgun (WGS) entry which is preliminary data.</text>
</comment>
<dbReference type="AlphaFoldDB" id="A0A8S0QGG8"/>
<organism evidence="2 3">
    <name type="scientific">Olea europaea subsp. europaea</name>
    <dbReference type="NCBI Taxonomy" id="158383"/>
    <lineage>
        <taxon>Eukaryota</taxon>
        <taxon>Viridiplantae</taxon>
        <taxon>Streptophyta</taxon>
        <taxon>Embryophyta</taxon>
        <taxon>Tracheophyta</taxon>
        <taxon>Spermatophyta</taxon>
        <taxon>Magnoliopsida</taxon>
        <taxon>eudicotyledons</taxon>
        <taxon>Gunneridae</taxon>
        <taxon>Pentapetalae</taxon>
        <taxon>asterids</taxon>
        <taxon>lamiids</taxon>
        <taxon>Lamiales</taxon>
        <taxon>Oleaceae</taxon>
        <taxon>Oleeae</taxon>
        <taxon>Olea</taxon>
    </lineage>
</organism>
<dbReference type="InterPro" id="IPR025422">
    <property type="entry name" value="TGA_domain"/>
</dbReference>
<dbReference type="OrthoDB" id="781635at2759"/>
<dbReference type="GO" id="GO:0006351">
    <property type="term" value="P:DNA-templated transcription"/>
    <property type="evidence" value="ECO:0007669"/>
    <property type="project" value="InterPro"/>
</dbReference>